<reference evidence="2" key="1">
    <citation type="journal article" date="2013" name="BMC Genomics">
        <title>Unscrambling butterfly oogenesis.</title>
        <authorList>
            <person name="Carter J.M."/>
            <person name="Baker S.C."/>
            <person name="Pink R."/>
            <person name="Carter D.R."/>
            <person name="Collins A."/>
            <person name="Tomlin J."/>
            <person name="Gibbs M."/>
            <person name="Breuker C.J."/>
        </authorList>
    </citation>
    <scope>NUCLEOTIDE SEQUENCE</scope>
    <source>
        <tissue evidence="2">Ovary</tissue>
    </source>
</reference>
<reference evidence="2" key="2">
    <citation type="submission" date="2013-05" db="EMBL/GenBank/DDBJ databases">
        <authorList>
            <person name="Carter J.-M."/>
            <person name="Baker S.C."/>
            <person name="Pink R."/>
            <person name="Carter D.R.F."/>
            <person name="Collins A."/>
            <person name="Tomlin J."/>
            <person name="Gibbs M."/>
            <person name="Breuker C.J."/>
        </authorList>
    </citation>
    <scope>NUCLEOTIDE SEQUENCE</scope>
    <source>
        <tissue evidence="2">Ovary</tissue>
    </source>
</reference>
<protein>
    <submittedName>
        <fullName evidence="2">Uncharacterized protein</fullName>
    </submittedName>
</protein>
<dbReference type="EMBL" id="GAIX01011417">
    <property type="protein sequence ID" value="JAA81143.1"/>
    <property type="molecule type" value="Transcribed_RNA"/>
</dbReference>
<feature type="non-terminal residue" evidence="2">
    <location>
        <position position="71"/>
    </location>
</feature>
<evidence type="ECO:0000256" key="1">
    <source>
        <dbReference type="SAM" id="MobiDB-lite"/>
    </source>
</evidence>
<evidence type="ECO:0000313" key="2">
    <source>
        <dbReference type="EMBL" id="JAA81143.1"/>
    </source>
</evidence>
<proteinExistence type="predicted"/>
<feature type="region of interest" description="Disordered" evidence="1">
    <location>
        <begin position="49"/>
        <end position="71"/>
    </location>
</feature>
<sequence>VDDKSYTVTRVQSSADNMVKTYDLNTTVINSATLVKKTAAKRDILATKNYPERKLSTPTQMQRPSVNRVSP</sequence>
<accession>S4NZA9</accession>
<feature type="compositionally biased region" description="Polar residues" evidence="1">
    <location>
        <begin position="56"/>
        <end position="71"/>
    </location>
</feature>
<feature type="non-terminal residue" evidence="2">
    <location>
        <position position="1"/>
    </location>
</feature>
<dbReference type="AlphaFoldDB" id="S4NZA9"/>
<name>S4NZA9_9NEOP</name>
<organism evidence="2">
    <name type="scientific">Pararge aegeria</name>
    <name type="common">speckled wood butterfly</name>
    <dbReference type="NCBI Taxonomy" id="116150"/>
    <lineage>
        <taxon>Eukaryota</taxon>
        <taxon>Metazoa</taxon>
        <taxon>Ecdysozoa</taxon>
        <taxon>Arthropoda</taxon>
        <taxon>Hexapoda</taxon>
        <taxon>Insecta</taxon>
        <taxon>Pterygota</taxon>
        <taxon>Neoptera</taxon>
        <taxon>Endopterygota</taxon>
        <taxon>Lepidoptera</taxon>
        <taxon>Glossata</taxon>
        <taxon>Ditrysia</taxon>
        <taxon>Papilionoidea</taxon>
        <taxon>Nymphalidae</taxon>
        <taxon>Satyrinae</taxon>
        <taxon>Satyrini</taxon>
        <taxon>Parargina</taxon>
        <taxon>Pararge</taxon>
    </lineage>
</organism>